<dbReference type="InterPro" id="IPR013126">
    <property type="entry name" value="Hsp_70_fam"/>
</dbReference>
<dbReference type="PROSITE" id="PS00297">
    <property type="entry name" value="HSP70_1"/>
    <property type="match status" value="1"/>
</dbReference>
<dbReference type="FunFam" id="3.30.420.40:FF:000545">
    <property type="entry name" value="Endoplasmic reticulum chaperone BiP"/>
    <property type="match status" value="1"/>
</dbReference>
<gene>
    <name evidence="4" type="ORF">METZ01_LOCUS306767</name>
</gene>
<name>A0A382MXY7_9ZZZZ</name>
<dbReference type="Pfam" id="PF00012">
    <property type="entry name" value="HSP70"/>
    <property type="match status" value="2"/>
</dbReference>
<dbReference type="SUPFAM" id="SSF53067">
    <property type="entry name" value="Actin-like ATPase domain"/>
    <property type="match status" value="2"/>
</dbReference>
<keyword evidence="2" id="KW-0547">Nucleotide-binding</keyword>
<feature type="non-terminal residue" evidence="4">
    <location>
        <position position="201"/>
    </location>
</feature>
<dbReference type="PANTHER" id="PTHR19375">
    <property type="entry name" value="HEAT SHOCK PROTEIN 70KDA"/>
    <property type="match status" value="1"/>
</dbReference>
<dbReference type="EMBL" id="UINC01096757">
    <property type="protein sequence ID" value="SVC53913.1"/>
    <property type="molecule type" value="Genomic_DNA"/>
</dbReference>
<evidence type="ECO:0000256" key="1">
    <source>
        <dbReference type="ARBA" id="ARBA00007381"/>
    </source>
</evidence>
<dbReference type="PROSITE" id="PS00329">
    <property type="entry name" value="HSP70_2"/>
    <property type="match status" value="1"/>
</dbReference>
<sequence length="201" mass="21026">MGAFIGIDLGTTNSLVTYIDDTGRPMIIANNEGQSMTPSCVTKDGDTIIVGEFARKAWGVDEETAAAEFKGDMGTSKTHSIDGQEFTPTELSAFVLKKLMDTATDQVGDISGAVVTIPANFGHEAREATMAAAKAAGLNIEHIINEPTAAALYYAFKNGEELSGTYAVYDLGGGTFDVTIMSIDGQDIDILASEGVKTLGG</sequence>
<dbReference type="Gene3D" id="3.30.420.40">
    <property type="match status" value="2"/>
</dbReference>
<evidence type="ECO:0000256" key="2">
    <source>
        <dbReference type="ARBA" id="ARBA00022741"/>
    </source>
</evidence>
<evidence type="ECO:0000256" key="3">
    <source>
        <dbReference type="ARBA" id="ARBA00022840"/>
    </source>
</evidence>
<dbReference type="GO" id="GO:0140662">
    <property type="term" value="F:ATP-dependent protein folding chaperone"/>
    <property type="evidence" value="ECO:0007669"/>
    <property type="project" value="InterPro"/>
</dbReference>
<protein>
    <submittedName>
        <fullName evidence="4">Uncharacterized protein</fullName>
    </submittedName>
</protein>
<dbReference type="AlphaFoldDB" id="A0A382MXY7"/>
<comment type="similarity">
    <text evidence="1">Belongs to the heat shock protein 70 family.</text>
</comment>
<keyword evidence="3" id="KW-0067">ATP-binding</keyword>
<evidence type="ECO:0000313" key="4">
    <source>
        <dbReference type="EMBL" id="SVC53913.1"/>
    </source>
</evidence>
<proteinExistence type="inferred from homology"/>
<dbReference type="InterPro" id="IPR018181">
    <property type="entry name" value="Heat_shock_70_CS"/>
</dbReference>
<reference evidence="4" key="1">
    <citation type="submission" date="2018-05" db="EMBL/GenBank/DDBJ databases">
        <authorList>
            <person name="Lanie J.A."/>
            <person name="Ng W.-L."/>
            <person name="Kazmierczak K.M."/>
            <person name="Andrzejewski T.M."/>
            <person name="Davidsen T.M."/>
            <person name="Wayne K.J."/>
            <person name="Tettelin H."/>
            <person name="Glass J.I."/>
            <person name="Rusch D."/>
            <person name="Podicherti R."/>
            <person name="Tsui H.-C.T."/>
            <person name="Winkler M.E."/>
        </authorList>
    </citation>
    <scope>NUCLEOTIDE SEQUENCE</scope>
</reference>
<organism evidence="4">
    <name type="scientific">marine metagenome</name>
    <dbReference type="NCBI Taxonomy" id="408172"/>
    <lineage>
        <taxon>unclassified sequences</taxon>
        <taxon>metagenomes</taxon>
        <taxon>ecological metagenomes</taxon>
    </lineage>
</organism>
<dbReference type="PRINTS" id="PR00301">
    <property type="entry name" value="HEATSHOCK70"/>
</dbReference>
<dbReference type="InterPro" id="IPR043129">
    <property type="entry name" value="ATPase_NBD"/>
</dbReference>
<accession>A0A382MXY7</accession>
<dbReference type="GO" id="GO:0005524">
    <property type="term" value="F:ATP binding"/>
    <property type="evidence" value="ECO:0007669"/>
    <property type="project" value="UniProtKB-KW"/>
</dbReference>